<accession>A0A261S2D3</accession>
<dbReference type="AlphaFoldDB" id="A0A261S2D3"/>
<sequence>MNLVKNRDTLTAMGQKALRTAALNIAEKGIEGAHPGLATRRITRIEGDYLHIQDRAYDLRQGRVFVIGAGKASFPIAKALEDVLGDRLHKGIVICKHGQEGRFERIRMILASHPLPDENSLRGAQLTQKLLDEVRPGDIVIACFTGGSSSLFVHPAADIEVADKIAASQTLLTCGANIVEINDVRKHLSKVKGGRLLRNLPRGAHVINLTVSDVIDDPLDYITDPTFPDRSTFADARAVLSKYELWSRMPASVARHLREGRDEDETARDSELAHIDRYDILLLKTDAACSAAVQAASELGFKPLLLSTVFEGDSGMLGRNFVAIAKQIMLDGNPSPAPCALIGGGETTVITGSAKGLGGPNQEFSVAAALDLAGHPGIVVLGIDTDGTDGPTQFAGGLADSDTLHIARERNIDLDRALREHNVSPALQAIEHHIITGNTGTNVNDLKLALILPPEPSRPQRA</sequence>
<comment type="caution">
    <text evidence="3">The sequence shown here is derived from an EMBL/GenBank/DDBJ whole genome shotgun (WGS) entry which is preliminary data.</text>
</comment>
<dbReference type="GO" id="GO:0008887">
    <property type="term" value="F:glycerate kinase activity"/>
    <property type="evidence" value="ECO:0007669"/>
    <property type="project" value="InterPro"/>
</dbReference>
<dbReference type="Pfam" id="PF13660">
    <property type="entry name" value="DUF4147"/>
    <property type="match status" value="1"/>
</dbReference>
<dbReference type="InterPro" id="IPR039760">
    <property type="entry name" value="MOFRL_protein"/>
</dbReference>
<protein>
    <submittedName>
        <fullName evidence="3">Glycerate kinase</fullName>
    </submittedName>
</protein>
<dbReference type="Gene3D" id="3.40.1480.10">
    <property type="entry name" value="MOFRL domain"/>
    <property type="match status" value="1"/>
</dbReference>
<dbReference type="Gene3D" id="3.40.50.10180">
    <property type="entry name" value="Glycerate kinase, MOFRL-like N-terminal domain"/>
    <property type="match status" value="1"/>
</dbReference>
<dbReference type="PANTHER" id="PTHR12227">
    <property type="entry name" value="GLYCERATE KINASE"/>
    <property type="match status" value="1"/>
</dbReference>
<dbReference type="Proteomes" id="UP000216020">
    <property type="component" value="Unassembled WGS sequence"/>
</dbReference>
<feature type="domain" description="MOFRL-associated" evidence="2">
    <location>
        <begin position="22"/>
        <end position="258"/>
    </location>
</feature>
<dbReference type="SUPFAM" id="SSF82544">
    <property type="entry name" value="GckA/TtuD-like"/>
    <property type="match status" value="1"/>
</dbReference>
<evidence type="ECO:0000313" key="4">
    <source>
        <dbReference type="Proteomes" id="UP000216020"/>
    </source>
</evidence>
<organism evidence="3 4">
    <name type="scientific">Bordetella genomosp. 10</name>
    <dbReference type="NCBI Taxonomy" id="1416804"/>
    <lineage>
        <taxon>Bacteria</taxon>
        <taxon>Pseudomonadati</taxon>
        <taxon>Pseudomonadota</taxon>
        <taxon>Betaproteobacteria</taxon>
        <taxon>Burkholderiales</taxon>
        <taxon>Alcaligenaceae</taxon>
        <taxon>Bordetella</taxon>
    </lineage>
</organism>
<dbReference type="InterPro" id="IPR037035">
    <property type="entry name" value="GK-like_C_sf"/>
</dbReference>
<evidence type="ECO:0000259" key="1">
    <source>
        <dbReference type="Pfam" id="PF05161"/>
    </source>
</evidence>
<dbReference type="RefSeq" id="WP_094855561.1">
    <property type="nucleotide sequence ID" value="NZ_NEVM01000005.1"/>
</dbReference>
<keyword evidence="3" id="KW-0418">Kinase</keyword>
<dbReference type="GO" id="GO:0005737">
    <property type="term" value="C:cytoplasm"/>
    <property type="evidence" value="ECO:0007669"/>
    <property type="project" value="TreeGrafter"/>
</dbReference>
<dbReference type="EMBL" id="NEVM01000005">
    <property type="protein sequence ID" value="OZI31147.1"/>
    <property type="molecule type" value="Genomic_DNA"/>
</dbReference>
<gene>
    <name evidence="3" type="ORF">CAL29_24765</name>
</gene>
<keyword evidence="3" id="KW-0808">Transferase</keyword>
<evidence type="ECO:0000313" key="3">
    <source>
        <dbReference type="EMBL" id="OZI31147.1"/>
    </source>
</evidence>
<dbReference type="OrthoDB" id="9766552at2"/>
<dbReference type="InterPro" id="IPR007835">
    <property type="entry name" value="MOFRL"/>
</dbReference>
<feature type="domain" description="MOFRL" evidence="1">
    <location>
        <begin position="339"/>
        <end position="445"/>
    </location>
</feature>
<proteinExistence type="predicted"/>
<evidence type="ECO:0000259" key="2">
    <source>
        <dbReference type="Pfam" id="PF13660"/>
    </source>
</evidence>
<dbReference type="Pfam" id="PF05161">
    <property type="entry name" value="MOFRL"/>
    <property type="match status" value="1"/>
</dbReference>
<name>A0A261S2D3_9BORD</name>
<keyword evidence="4" id="KW-1185">Reference proteome</keyword>
<dbReference type="PANTHER" id="PTHR12227:SF0">
    <property type="entry name" value="GLYCERATE KINASE"/>
    <property type="match status" value="1"/>
</dbReference>
<reference evidence="4" key="1">
    <citation type="submission" date="2017-05" db="EMBL/GenBank/DDBJ databases">
        <title>Complete and WGS of Bordetella genogroups.</title>
        <authorList>
            <person name="Spilker T."/>
            <person name="Lipuma J."/>
        </authorList>
    </citation>
    <scope>NUCLEOTIDE SEQUENCE [LARGE SCALE GENOMIC DNA]</scope>
    <source>
        <strain evidence="4">AU16122</strain>
    </source>
</reference>
<dbReference type="InterPro" id="IPR038614">
    <property type="entry name" value="GK_N_sf"/>
</dbReference>
<dbReference type="InterPro" id="IPR025286">
    <property type="entry name" value="MOFRL_assoc_dom"/>
</dbReference>